<gene>
    <name evidence="1" type="ORF">LZC94_33785</name>
</gene>
<organism evidence="1 2">
    <name type="scientific">Pendulispora albinea</name>
    <dbReference type="NCBI Taxonomy" id="2741071"/>
    <lineage>
        <taxon>Bacteria</taxon>
        <taxon>Pseudomonadati</taxon>
        <taxon>Myxococcota</taxon>
        <taxon>Myxococcia</taxon>
        <taxon>Myxococcales</taxon>
        <taxon>Sorangiineae</taxon>
        <taxon>Pendulisporaceae</taxon>
        <taxon>Pendulispora</taxon>
    </lineage>
</organism>
<name>A0ABZ2LUI7_9BACT</name>
<proteinExistence type="predicted"/>
<dbReference type="RefSeq" id="WP_394822431.1">
    <property type="nucleotide sequence ID" value="NZ_CP089984.1"/>
</dbReference>
<dbReference type="Proteomes" id="UP001370348">
    <property type="component" value="Chromosome"/>
</dbReference>
<evidence type="ECO:0000313" key="1">
    <source>
        <dbReference type="EMBL" id="WXB12810.1"/>
    </source>
</evidence>
<dbReference type="SUPFAM" id="SSF50475">
    <property type="entry name" value="FMN-binding split barrel"/>
    <property type="match status" value="1"/>
</dbReference>
<dbReference type="PANTHER" id="PTHR35802">
    <property type="entry name" value="PROTEASE SYNTHASE AND SPORULATION PROTEIN PAI 2"/>
    <property type="match status" value="1"/>
</dbReference>
<protein>
    <submittedName>
        <fullName evidence="1">FMN-binding negative transcriptional regulator</fullName>
    </submittedName>
</protein>
<dbReference type="InterPro" id="IPR007396">
    <property type="entry name" value="TR_PAI2-type"/>
</dbReference>
<sequence>MYLPASFRENRLPVLHDTIARMGFATLVTSGPDGLVATHLPMYVEPAEGPMGTLYGHVARANPQWKELAGSGEALVTFVGPDAYVSPSYYPSKPIAGKVVPTWNYVAVHAYGKAEAIEEPAPLLEIVTRLTDAHEAGRAERWSVSDAPESYVQGLLRAIVGIRIPISRIEGKWKLSQNRSPEDAAGVIAGLSLSEHGNERATAEAMKALGTPADPAGTVRR</sequence>
<keyword evidence="2" id="KW-1185">Reference proteome</keyword>
<dbReference type="Pfam" id="PF04299">
    <property type="entry name" value="FMN_bind_2"/>
    <property type="match status" value="1"/>
</dbReference>
<dbReference type="Gene3D" id="2.30.110.10">
    <property type="entry name" value="Electron Transport, Fmn-binding Protein, Chain A"/>
    <property type="match status" value="1"/>
</dbReference>
<dbReference type="EMBL" id="CP089984">
    <property type="protein sequence ID" value="WXB12810.1"/>
    <property type="molecule type" value="Genomic_DNA"/>
</dbReference>
<evidence type="ECO:0000313" key="2">
    <source>
        <dbReference type="Proteomes" id="UP001370348"/>
    </source>
</evidence>
<dbReference type="InterPro" id="IPR012349">
    <property type="entry name" value="Split_barrel_FMN-bd"/>
</dbReference>
<dbReference type="PANTHER" id="PTHR35802:SF1">
    <property type="entry name" value="PROTEASE SYNTHASE AND SPORULATION PROTEIN PAI 2"/>
    <property type="match status" value="1"/>
</dbReference>
<reference evidence="1 2" key="1">
    <citation type="submission" date="2021-12" db="EMBL/GenBank/DDBJ databases">
        <title>Discovery of the Pendulisporaceae a myxobacterial family with distinct sporulation behavior and unique specialized metabolism.</title>
        <authorList>
            <person name="Garcia R."/>
            <person name="Popoff A."/>
            <person name="Bader C.D."/>
            <person name="Loehr J."/>
            <person name="Walesch S."/>
            <person name="Walt C."/>
            <person name="Boldt J."/>
            <person name="Bunk B."/>
            <person name="Haeckl F.J.F.P.J."/>
            <person name="Gunesch A.P."/>
            <person name="Birkelbach J."/>
            <person name="Nuebel U."/>
            <person name="Pietschmann T."/>
            <person name="Bach T."/>
            <person name="Mueller R."/>
        </authorList>
    </citation>
    <scope>NUCLEOTIDE SEQUENCE [LARGE SCALE GENOMIC DNA]</scope>
    <source>
        <strain evidence="1 2">MSr11954</strain>
    </source>
</reference>
<accession>A0ABZ2LUI7</accession>
<dbReference type="PIRSF" id="PIRSF010372">
    <property type="entry name" value="PaiB"/>
    <property type="match status" value="1"/>
</dbReference>